<evidence type="ECO:0000313" key="2">
    <source>
        <dbReference type="Proteomes" id="UP000078503"/>
    </source>
</evidence>
<keyword evidence="2" id="KW-1185">Reference proteome</keyword>
<organism evidence="1 2">
    <name type="scientific">Photobacterium jeanii</name>
    <dbReference type="NCBI Taxonomy" id="858640"/>
    <lineage>
        <taxon>Bacteria</taxon>
        <taxon>Pseudomonadati</taxon>
        <taxon>Pseudomonadota</taxon>
        <taxon>Gammaproteobacteria</taxon>
        <taxon>Vibrionales</taxon>
        <taxon>Vibrionaceae</taxon>
        <taxon>Photobacterium</taxon>
    </lineage>
</organism>
<comment type="caution">
    <text evidence="1">The sequence shown here is derived from an EMBL/GenBank/DDBJ whole genome shotgun (WGS) entry which is preliminary data.</text>
</comment>
<gene>
    <name evidence="1" type="ORF">A3K86_21920</name>
</gene>
<sequence>MFNQFMQPYQRTDFHLVGEFLYIERCTGEVLVQTERGEYRLKKGAQVIDPKMAGRITVENLGEAGEISILYGFGRYVPPADGQQVHVGSMPAMQIAQGQRMAVDVVSQPNVTVETMPPMALAENQSIKVKTLPDVTLADNQVVSIKHLPPMELAANQQLVIASMPRVQFETGQSVRVSATNPLLTKPTGGGGLSASVLTLTDEGATFAANNRRCHVVVKAKSTNTAEVVLAGGFTLSAGEKQKIEATCELTFTGAVDDKIEIYEVER</sequence>
<name>A0A178K2Q1_9GAMM</name>
<dbReference type="OrthoDB" id="5812188at2"/>
<dbReference type="EMBL" id="LVHF01000033">
    <property type="protein sequence ID" value="OAN11580.1"/>
    <property type="molecule type" value="Genomic_DNA"/>
</dbReference>
<dbReference type="AlphaFoldDB" id="A0A178K2Q1"/>
<dbReference type="RefSeq" id="WP_107270271.1">
    <property type="nucleotide sequence ID" value="NZ_LVHF01000033.1"/>
</dbReference>
<proteinExistence type="predicted"/>
<protein>
    <submittedName>
        <fullName evidence="1">Uncharacterized protein</fullName>
    </submittedName>
</protein>
<dbReference type="STRING" id="858640.A3K86_21920"/>
<dbReference type="Proteomes" id="UP000078503">
    <property type="component" value="Unassembled WGS sequence"/>
</dbReference>
<evidence type="ECO:0000313" key="1">
    <source>
        <dbReference type="EMBL" id="OAN11580.1"/>
    </source>
</evidence>
<accession>A0A178K2Q1</accession>
<reference evidence="1 2" key="1">
    <citation type="submission" date="2016-03" db="EMBL/GenBank/DDBJ databases">
        <title>Photobacterium proteolyticum sp. nov. a protease producing bacterium isolated from ocean sediments of Laizhou Bay.</title>
        <authorList>
            <person name="Li Y."/>
        </authorList>
    </citation>
    <scope>NUCLEOTIDE SEQUENCE [LARGE SCALE GENOMIC DNA]</scope>
    <source>
        <strain evidence="1 2">R-40508</strain>
    </source>
</reference>